<dbReference type="InterPro" id="IPR002078">
    <property type="entry name" value="Sigma_54_int"/>
</dbReference>
<feature type="region of interest" description="Disordered" evidence="8">
    <location>
        <begin position="114"/>
        <end position="133"/>
    </location>
</feature>
<dbReference type="EMBL" id="MPZS01000001">
    <property type="protein sequence ID" value="OOY14204.1"/>
    <property type="molecule type" value="Genomic_DNA"/>
</dbReference>
<dbReference type="SMART" id="SM00448">
    <property type="entry name" value="REC"/>
    <property type="match status" value="1"/>
</dbReference>
<evidence type="ECO:0000313" key="11">
    <source>
        <dbReference type="EMBL" id="OOY14204.1"/>
    </source>
</evidence>
<evidence type="ECO:0000256" key="4">
    <source>
        <dbReference type="ARBA" id="ARBA00023015"/>
    </source>
</evidence>
<dbReference type="Pfam" id="PF00072">
    <property type="entry name" value="Response_reg"/>
    <property type="match status" value="1"/>
</dbReference>
<keyword evidence="7" id="KW-0597">Phosphoprotein</keyword>
<keyword evidence="5" id="KW-0238">DNA-binding</keyword>
<proteinExistence type="predicted"/>
<keyword evidence="4" id="KW-0805">Transcription regulation</keyword>
<dbReference type="PROSITE" id="PS50045">
    <property type="entry name" value="SIGMA54_INTERACT_4"/>
    <property type="match status" value="1"/>
</dbReference>
<dbReference type="Gene3D" id="3.40.50.300">
    <property type="entry name" value="P-loop containing nucleotide triphosphate hydrolases"/>
    <property type="match status" value="1"/>
</dbReference>
<dbReference type="PROSITE" id="PS00688">
    <property type="entry name" value="SIGMA54_INTERACT_3"/>
    <property type="match status" value="1"/>
</dbReference>
<reference evidence="11 12" key="1">
    <citation type="submission" date="2016-11" db="EMBL/GenBank/DDBJ databases">
        <title>A multilocus sequence analysis scheme for characterization of bacteria in the genus Thioclava.</title>
        <authorList>
            <person name="Liu Y."/>
            <person name="Shao Z."/>
        </authorList>
    </citation>
    <scope>NUCLEOTIDE SEQUENCE [LARGE SCALE GENOMIC DNA]</scope>
    <source>
        <strain evidence="11 12">11.10-0-13</strain>
    </source>
</reference>
<dbReference type="Gene3D" id="3.40.50.2300">
    <property type="match status" value="1"/>
</dbReference>
<dbReference type="InterPro" id="IPR009057">
    <property type="entry name" value="Homeodomain-like_sf"/>
</dbReference>
<accession>A0ABX3MRM0</accession>
<gene>
    <name evidence="11" type="ORF">BMG00_05175</name>
</gene>
<comment type="caution">
    <text evidence="11">The sequence shown here is derived from an EMBL/GenBank/DDBJ whole genome shotgun (WGS) entry which is preliminary data.</text>
</comment>
<sequence>MLIEDIGSLRAIYDAYLRAAGFVTHSAETAAEGLAIFRSHPIRMVLLDLMLPDRDGDTLIAEMLELRPRTAIIVVTADRSADRAVRAMHAGAVDFLVKPIDETRLNAAIERARSSSLQAPGENPHESKAPLGEFIGTSPRMQMVYERARSAARSSAPVYLWGESGTGKELCAHAIHSSGTRGSGPFVTLDCGSLPADRLDSELFGHHSGAFPGALHDKPGAVAMADGGTLLLDNVCELPMPAQIKLLRFLETGQVKPYGATEPVTVDVRVISASANTPEETLASGKMREDLYYRLNVLSIEMPPLRSHGEDIGPIARMALDRFAAEENRCYTEITDEAIRKLERMPWPGNVRQLMNVLRAAMVMHDGPVLRAEMLPDIPTVSAQTDIAEAGATTVSTFEGMTLAEIERLVIEAAIERHDGSIPRAANELGVAPSTIYRKRESWSAQD</sequence>
<dbReference type="InterPro" id="IPR001789">
    <property type="entry name" value="Sig_transdc_resp-reg_receiver"/>
</dbReference>
<evidence type="ECO:0000259" key="10">
    <source>
        <dbReference type="PROSITE" id="PS50110"/>
    </source>
</evidence>
<dbReference type="InterPro" id="IPR002197">
    <property type="entry name" value="HTH_Fis"/>
</dbReference>
<dbReference type="Pfam" id="PF00158">
    <property type="entry name" value="Sigma54_activat"/>
    <property type="match status" value="1"/>
</dbReference>
<keyword evidence="6" id="KW-0804">Transcription</keyword>
<dbReference type="SUPFAM" id="SSF46689">
    <property type="entry name" value="Homeodomain-like"/>
    <property type="match status" value="1"/>
</dbReference>
<feature type="domain" description="Response regulatory" evidence="10">
    <location>
        <begin position="1"/>
        <end position="113"/>
    </location>
</feature>
<dbReference type="InterPro" id="IPR025944">
    <property type="entry name" value="Sigma_54_int_dom_CS"/>
</dbReference>
<dbReference type="CDD" id="cd00009">
    <property type="entry name" value="AAA"/>
    <property type="match status" value="1"/>
</dbReference>
<dbReference type="InterPro" id="IPR027417">
    <property type="entry name" value="P-loop_NTPase"/>
</dbReference>
<dbReference type="PROSITE" id="PS50110">
    <property type="entry name" value="RESPONSE_REGULATORY"/>
    <property type="match status" value="1"/>
</dbReference>
<evidence type="ECO:0000256" key="5">
    <source>
        <dbReference type="ARBA" id="ARBA00023125"/>
    </source>
</evidence>
<dbReference type="Proteomes" id="UP000242224">
    <property type="component" value="Unassembled WGS sequence"/>
</dbReference>
<organism evidence="11 12">
    <name type="scientific">Thioclava marina</name>
    <dbReference type="NCBI Taxonomy" id="1915077"/>
    <lineage>
        <taxon>Bacteria</taxon>
        <taxon>Pseudomonadati</taxon>
        <taxon>Pseudomonadota</taxon>
        <taxon>Alphaproteobacteria</taxon>
        <taxon>Rhodobacterales</taxon>
        <taxon>Paracoccaceae</taxon>
        <taxon>Thioclava</taxon>
    </lineage>
</organism>
<dbReference type="SUPFAM" id="SSF52172">
    <property type="entry name" value="CheY-like"/>
    <property type="match status" value="1"/>
</dbReference>
<dbReference type="Gene3D" id="1.10.10.60">
    <property type="entry name" value="Homeodomain-like"/>
    <property type="match status" value="1"/>
</dbReference>
<dbReference type="SUPFAM" id="SSF52540">
    <property type="entry name" value="P-loop containing nucleoside triphosphate hydrolases"/>
    <property type="match status" value="1"/>
</dbReference>
<name>A0ABX3MRM0_9RHOB</name>
<dbReference type="InterPro" id="IPR011006">
    <property type="entry name" value="CheY-like_superfamily"/>
</dbReference>
<dbReference type="PANTHER" id="PTHR32071:SF117">
    <property type="entry name" value="PTS-DEPENDENT DIHYDROXYACETONE KINASE OPERON REGULATORY PROTEIN-RELATED"/>
    <property type="match status" value="1"/>
</dbReference>
<evidence type="ECO:0000256" key="7">
    <source>
        <dbReference type="PROSITE-ProRule" id="PRU00169"/>
    </source>
</evidence>
<evidence type="ECO:0000256" key="8">
    <source>
        <dbReference type="SAM" id="MobiDB-lite"/>
    </source>
</evidence>
<dbReference type="PANTHER" id="PTHR32071">
    <property type="entry name" value="TRANSCRIPTIONAL REGULATORY PROTEIN"/>
    <property type="match status" value="1"/>
</dbReference>
<keyword evidence="3" id="KW-0902">Two-component regulatory system</keyword>
<evidence type="ECO:0000313" key="12">
    <source>
        <dbReference type="Proteomes" id="UP000242224"/>
    </source>
</evidence>
<evidence type="ECO:0000256" key="3">
    <source>
        <dbReference type="ARBA" id="ARBA00023012"/>
    </source>
</evidence>
<protein>
    <submittedName>
        <fullName evidence="11">Sigma-54-dependent Fis family transcriptional regulator</fullName>
    </submittedName>
</protein>
<evidence type="ECO:0000259" key="9">
    <source>
        <dbReference type="PROSITE" id="PS50045"/>
    </source>
</evidence>
<feature type="domain" description="Sigma-54 factor interaction" evidence="9">
    <location>
        <begin position="134"/>
        <end position="363"/>
    </location>
</feature>
<feature type="modified residue" description="4-aspartylphosphate" evidence="7">
    <location>
        <position position="48"/>
    </location>
</feature>
<evidence type="ECO:0000256" key="1">
    <source>
        <dbReference type="ARBA" id="ARBA00022741"/>
    </source>
</evidence>
<dbReference type="InterPro" id="IPR058031">
    <property type="entry name" value="AAA_lid_NorR"/>
</dbReference>
<dbReference type="Pfam" id="PF25601">
    <property type="entry name" value="AAA_lid_14"/>
    <property type="match status" value="1"/>
</dbReference>
<evidence type="ECO:0000256" key="2">
    <source>
        <dbReference type="ARBA" id="ARBA00022840"/>
    </source>
</evidence>
<dbReference type="Pfam" id="PF02954">
    <property type="entry name" value="HTH_8"/>
    <property type="match status" value="1"/>
</dbReference>
<evidence type="ECO:0000256" key="6">
    <source>
        <dbReference type="ARBA" id="ARBA00023163"/>
    </source>
</evidence>
<keyword evidence="2" id="KW-0067">ATP-binding</keyword>
<keyword evidence="1" id="KW-0547">Nucleotide-binding</keyword>
<dbReference type="Gene3D" id="1.10.8.60">
    <property type="match status" value="1"/>
</dbReference>
<keyword evidence="12" id="KW-1185">Reference proteome</keyword>